<proteinExistence type="predicted"/>
<dbReference type="EMBL" id="JANPWB010000001">
    <property type="protein sequence ID" value="KAJ1216304.1"/>
    <property type="molecule type" value="Genomic_DNA"/>
</dbReference>
<dbReference type="Proteomes" id="UP001066276">
    <property type="component" value="Chromosome 1_1"/>
</dbReference>
<dbReference type="PANTHER" id="PTHR11505">
    <property type="entry name" value="L1 TRANSPOSABLE ELEMENT-RELATED"/>
    <property type="match status" value="1"/>
</dbReference>
<name>A0AAV7WQF7_PLEWA</name>
<sequence>MQCLSAFTHLLGPDCDQPVPLDHTHRVFSQDQQQKNLPPDVLIKVHYFHIKEKIMQAARQQEHVVFKVDSLSIYQVVSIQTLARRGEFRDVTLHLCEHKIVYLWGFPLRLHFTYQDKQTTVEADEALGLWPPWDGRDYPGPAMPSLVDRGADGDIRT</sequence>
<organism evidence="1 2">
    <name type="scientific">Pleurodeles waltl</name>
    <name type="common">Iberian ribbed newt</name>
    <dbReference type="NCBI Taxonomy" id="8319"/>
    <lineage>
        <taxon>Eukaryota</taxon>
        <taxon>Metazoa</taxon>
        <taxon>Chordata</taxon>
        <taxon>Craniata</taxon>
        <taxon>Vertebrata</taxon>
        <taxon>Euteleostomi</taxon>
        <taxon>Amphibia</taxon>
        <taxon>Batrachia</taxon>
        <taxon>Caudata</taxon>
        <taxon>Salamandroidea</taxon>
        <taxon>Salamandridae</taxon>
        <taxon>Pleurodelinae</taxon>
        <taxon>Pleurodeles</taxon>
    </lineage>
</organism>
<protein>
    <submittedName>
        <fullName evidence="1">Uncharacterized protein</fullName>
    </submittedName>
</protein>
<gene>
    <name evidence="1" type="ORF">NDU88_003908</name>
</gene>
<evidence type="ECO:0000313" key="2">
    <source>
        <dbReference type="Proteomes" id="UP001066276"/>
    </source>
</evidence>
<dbReference type="AlphaFoldDB" id="A0AAV7WQF7"/>
<accession>A0AAV7WQF7</accession>
<reference evidence="1" key="1">
    <citation type="journal article" date="2022" name="bioRxiv">
        <title>Sequencing and chromosome-scale assembly of the giantPleurodeles waltlgenome.</title>
        <authorList>
            <person name="Brown T."/>
            <person name="Elewa A."/>
            <person name="Iarovenko S."/>
            <person name="Subramanian E."/>
            <person name="Araus A.J."/>
            <person name="Petzold A."/>
            <person name="Susuki M."/>
            <person name="Suzuki K.-i.T."/>
            <person name="Hayashi T."/>
            <person name="Toyoda A."/>
            <person name="Oliveira C."/>
            <person name="Osipova E."/>
            <person name="Leigh N.D."/>
            <person name="Simon A."/>
            <person name="Yun M.H."/>
        </authorList>
    </citation>
    <scope>NUCLEOTIDE SEQUENCE</scope>
    <source>
        <strain evidence="1">20211129_DDA</strain>
        <tissue evidence="1">Liver</tissue>
    </source>
</reference>
<dbReference type="Gene3D" id="3.30.70.1820">
    <property type="entry name" value="L1 transposable element, RRM domain"/>
    <property type="match status" value="1"/>
</dbReference>
<keyword evidence="2" id="KW-1185">Reference proteome</keyword>
<comment type="caution">
    <text evidence="1">The sequence shown here is derived from an EMBL/GenBank/DDBJ whole genome shotgun (WGS) entry which is preliminary data.</text>
</comment>
<evidence type="ECO:0000313" key="1">
    <source>
        <dbReference type="EMBL" id="KAJ1216304.1"/>
    </source>
</evidence>
<dbReference type="InterPro" id="IPR004244">
    <property type="entry name" value="Transposase_22"/>
</dbReference>